<proteinExistence type="predicted"/>
<feature type="region of interest" description="Disordered" evidence="1">
    <location>
        <begin position="1"/>
        <end position="49"/>
    </location>
</feature>
<evidence type="ECO:0000256" key="1">
    <source>
        <dbReference type="SAM" id="MobiDB-lite"/>
    </source>
</evidence>
<dbReference type="OMA" id="RTANHAT"/>
<feature type="compositionally biased region" description="Acidic residues" evidence="1">
    <location>
        <begin position="32"/>
        <end position="45"/>
    </location>
</feature>
<organism evidence="2 3">
    <name type="scientific">Hypholoma sublateritium (strain FD-334 SS-4)</name>
    <dbReference type="NCBI Taxonomy" id="945553"/>
    <lineage>
        <taxon>Eukaryota</taxon>
        <taxon>Fungi</taxon>
        <taxon>Dikarya</taxon>
        <taxon>Basidiomycota</taxon>
        <taxon>Agaricomycotina</taxon>
        <taxon>Agaricomycetes</taxon>
        <taxon>Agaricomycetidae</taxon>
        <taxon>Agaricales</taxon>
        <taxon>Agaricineae</taxon>
        <taxon>Strophariaceae</taxon>
        <taxon>Hypholoma</taxon>
    </lineage>
</organism>
<accession>A0A0D2L195</accession>
<dbReference type="OrthoDB" id="2322499at2759"/>
<name>A0A0D2L195_HYPSF</name>
<protein>
    <submittedName>
        <fullName evidence="2">Uncharacterized protein</fullName>
    </submittedName>
</protein>
<dbReference type="AlphaFoldDB" id="A0A0D2L195"/>
<evidence type="ECO:0000313" key="3">
    <source>
        <dbReference type="Proteomes" id="UP000054270"/>
    </source>
</evidence>
<dbReference type="Proteomes" id="UP000054270">
    <property type="component" value="Unassembled WGS sequence"/>
</dbReference>
<reference evidence="3" key="1">
    <citation type="submission" date="2014-04" db="EMBL/GenBank/DDBJ databases">
        <title>Evolutionary Origins and Diversification of the Mycorrhizal Mutualists.</title>
        <authorList>
            <consortium name="DOE Joint Genome Institute"/>
            <consortium name="Mycorrhizal Genomics Consortium"/>
            <person name="Kohler A."/>
            <person name="Kuo A."/>
            <person name="Nagy L.G."/>
            <person name="Floudas D."/>
            <person name="Copeland A."/>
            <person name="Barry K.W."/>
            <person name="Cichocki N."/>
            <person name="Veneault-Fourrey C."/>
            <person name="LaButti K."/>
            <person name="Lindquist E.A."/>
            <person name="Lipzen A."/>
            <person name="Lundell T."/>
            <person name="Morin E."/>
            <person name="Murat C."/>
            <person name="Riley R."/>
            <person name="Ohm R."/>
            <person name="Sun H."/>
            <person name="Tunlid A."/>
            <person name="Henrissat B."/>
            <person name="Grigoriev I.V."/>
            <person name="Hibbett D.S."/>
            <person name="Martin F."/>
        </authorList>
    </citation>
    <scope>NUCLEOTIDE SEQUENCE [LARGE SCALE GENOMIC DNA]</scope>
    <source>
        <strain evidence="3">FD-334 SS-4</strain>
    </source>
</reference>
<dbReference type="STRING" id="945553.A0A0D2L195"/>
<keyword evidence="3" id="KW-1185">Reference proteome</keyword>
<evidence type="ECO:0000313" key="2">
    <source>
        <dbReference type="EMBL" id="KJA20477.1"/>
    </source>
</evidence>
<dbReference type="EMBL" id="KN817567">
    <property type="protein sequence ID" value="KJA20477.1"/>
    <property type="molecule type" value="Genomic_DNA"/>
</dbReference>
<sequence length="666" mass="74422">MPFSLGGRHAPRVNLPVYNVEDGDSDMHSMSDEESTSQSDDESASDYDSSQTFQAVGIVETGESYQGHVAQEKESQPLPNNATGHFVRETHSQCGRVRANDSGRQIAPKILTKDSGHLFYLGVDASYIVRHKALSEFPDSEAILLLIPSTNVGGWAHGHASSSQFYWKPDIQAMVRKLAMFDHQKHMRAAGAQANLDEFKQKRYALVAEISCHAIQCKSWAADLASHRAEETEEQTEARKQAIRDKFIALGYAENDIISALSSQREYYGKAGLTDRIWKRIQPILEPFIQTTQTKRKAYEFSKICEERKQIVRDLYKEFKGSLQPREWKYLPHAPEIVGLNPFSILIEAPPETKITRESFRDAMKMLPKLLSDAQDALKATLADLITSQLEAGEVSCPNSLDLAKSVFKCQKHTNPVPHELYVVGVDMILSHHCSQVFQWGYRDLSKPDEPAPDLPFCVDPSAIAVAEFLIKCAGLNPETALASDMDASDLRFNCSTGSCQSKHYGYSWRAAIAHGSGEHAAISILNQKWTVLSTEEADCIKGKEAADHKWRTLNWICAHCSMGLQGGKSQEEARFHVRDEHQIAEPTAPLDFFYFEQCIAPFKNPGAINYRSVRAAVVQTNSKDFKCIHCPGSRLFDSNGVIAHVKAKHRIDVPRNGVDWTKIAI</sequence>
<gene>
    <name evidence="2" type="ORF">HYPSUDRAFT_56071</name>
</gene>